<dbReference type="AlphaFoldDB" id="A0A0C9QQ29"/>
<proteinExistence type="predicted"/>
<dbReference type="Pfam" id="PF01190">
    <property type="entry name" value="Pollen_Ole_e_1"/>
    <property type="match status" value="1"/>
</dbReference>
<evidence type="ECO:0000256" key="1">
    <source>
        <dbReference type="SAM" id="SignalP"/>
    </source>
</evidence>
<reference evidence="2" key="1">
    <citation type="submission" date="2015-02" db="EMBL/GenBank/DDBJ databases">
        <title>A transcriptome of Wollemia nobilis - a relic of Gondwana.</title>
        <authorList>
            <person name="Chia J.Y."/>
            <person name="Leong Y.S."/>
            <person name="Abdul Karim S."/>
            <person name="Wan Azmi N."/>
            <person name="Hercus R."/>
            <person name="Croft L."/>
        </authorList>
    </citation>
    <scope>NUCLEOTIDE SEQUENCE</scope>
    <source>
        <strain evidence="2">MaeBrown</strain>
        <tissue evidence="2">Leaf</tissue>
    </source>
</reference>
<name>A0A0C9QQ29_9CONI</name>
<evidence type="ECO:0000313" key="2">
    <source>
        <dbReference type="EMBL" id="JAG86855.1"/>
    </source>
</evidence>
<accession>A0A0C9QQ29</accession>
<feature type="signal peptide" evidence="1">
    <location>
        <begin position="1"/>
        <end position="23"/>
    </location>
</feature>
<dbReference type="PANTHER" id="PTHR47273">
    <property type="entry name" value="EXPRESSED PROTEIN"/>
    <property type="match status" value="1"/>
</dbReference>
<dbReference type="EMBL" id="GCHU01014051">
    <property type="protein sequence ID" value="JAG86855.1"/>
    <property type="molecule type" value="Transcribed_RNA"/>
</dbReference>
<keyword evidence="1" id="KW-0732">Signal</keyword>
<organism evidence="2">
    <name type="scientific">Wollemia nobilis</name>
    <dbReference type="NCBI Taxonomy" id="56998"/>
    <lineage>
        <taxon>Eukaryota</taxon>
        <taxon>Viridiplantae</taxon>
        <taxon>Streptophyta</taxon>
        <taxon>Embryophyta</taxon>
        <taxon>Tracheophyta</taxon>
        <taxon>Spermatophyta</taxon>
        <taxon>Pinopsida</taxon>
        <taxon>Pinidae</taxon>
        <taxon>Conifers II</taxon>
        <taxon>Araucariales</taxon>
        <taxon>Araucariaceae</taxon>
        <taxon>Wollemia</taxon>
    </lineage>
</organism>
<protein>
    <submittedName>
        <fullName evidence="2">TSA: Wollemia nobilis Ref_Wollemi_Transcript_14132_1022 transcribed RNA sequence</fullName>
    </submittedName>
</protein>
<feature type="chain" id="PRO_5002201607" evidence="1">
    <location>
        <begin position="24"/>
        <end position="215"/>
    </location>
</feature>
<sequence>MVSNLVYLLVAALFIVNTHFCYGWQQQEPSTFSSVVVHGKVFCNTCPNPGASDSTYFIPGASVAVECSLNRKTATSVVVEEETDEMGEFKIEIPSLLHSKPERCSAQLIRSPHASCNVPSIATSPNFILTADLDGVRTYSAGALSYRPHIVPSVCYTKDSDSDIVFVHGREALATNDAMATIPDLPLPPGLVPPLPDLPVPPGLVPPIPGTPPLP</sequence>
<dbReference type="PANTHER" id="PTHR47273:SF4">
    <property type="entry name" value="EXPRESSED PROTEIN"/>
    <property type="match status" value="1"/>
</dbReference>